<dbReference type="PANTHER" id="PTHR48083">
    <property type="entry name" value="MEDIUM-CHAIN SPECIFIC ACYL-COA DEHYDROGENASE, MITOCHONDRIAL-RELATED"/>
    <property type="match status" value="1"/>
</dbReference>
<dbReference type="PANTHER" id="PTHR48083:SF19">
    <property type="entry name" value="FLAVIN-DEPENDENT MONOOXYGENASE, OXYGENASE SUBUNIT HSAA"/>
    <property type="match status" value="1"/>
</dbReference>
<evidence type="ECO:0000313" key="5">
    <source>
        <dbReference type="EMBL" id="GAA3226390.1"/>
    </source>
</evidence>
<dbReference type="SUPFAM" id="SSF56645">
    <property type="entry name" value="Acyl-CoA dehydrogenase NM domain-like"/>
    <property type="match status" value="1"/>
</dbReference>
<evidence type="ECO:0000259" key="4">
    <source>
        <dbReference type="Pfam" id="PF08028"/>
    </source>
</evidence>
<dbReference type="EMBL" id="BAAAUV010000016">
    <property type="protein sequence ID" value="GAA3226390.1"/>
    <property type="molecule type" value="Genomic_DNA"/>
</dbReference>
<evidence type="ECO:0000256" key="2">
    <source>
        <dbReference type="ARBA" id="ARBA00049661"/>
    </source>
</evidence>
<dbReference type="PIRSF" id="PIRSF016578">
    <property type="entry name" value="HsaA"/>
    <property type="match status" value="1"/>
</dbReference>
<keyword evidence="1" id="KW-0560">Oxidoreductase</keyword>
<proteinExistence type="inferred from homology"/>
<dbReference type="RefSeq" id="WP_344833721.1">
    <property type="nucleotide sequence ID" value="NZ_BAAAUV010000016.1"/>
</dbReference>
<dbReference type="InterPro" id="IPR009100">
    <property type="entry name" value="AcylCoA_DH/oxidase_NM_dom_sf"/>
</dbReference>
<name>A0ABP6QHC7_9ACTN</name>
<feature type="domain" description="Acyl-CoA dehydrogenase/oxidase N-terminal" evidence="3">
    <location>
        <begin position="19"/>
        <end position="103"/>
    </location>
</feature>
<organism evidence="5 6">
    <name type="scientific">Actinocorallia longicatena</name>
    <dbReference type="NCBI Taxonomy" id="111803"/>
    <lineage>
        <taxon>Bacteria</taxon>
        <taxon>Bacillati</taxon>
        <taxon>Actinomycetota</taxon>
        <taxon>Actinomycetes</taxon>
        <taxon>Streptosporangiales</taxon>
        <taxon>Thermomonosporaceae</taxon>
        <taxon>Actinocorallia</taxon>
    </lineage>
</organism>
<comment type="caution">
    <text evidence="5">The sequence shown here is derived from an EMBL/GenBank/DDBJ whole genome shotgun (WGS) entry which is preliminary data.</text>
</comment>
<dbReference type="InterPro" id="IPR037069">
    <property type="entry name" value="AcylCoA_DH/ox_N_sf"/>
</dbReference>
<feature type="domain" description="Acyl-CoA dehydrogenase C-terminal" evidence="4">
    <location>
        <begin position="238"/>
        <end position="374"/>
    </location>
</feature>
<dbReference type="InterPro" id="IPR036250">
    <property type="entry name" value="AcylCo_DH-like_C"/>
</dbReference>
<comment type="similarity">
    <text evidence="2">Belongs to the HpaH/HsaA monooxygenase family.</text>
</comment>
<dbReference type="InterPro" id="IPR050741">
    <property type="entry name" value="Acyl-CoA_dehydrogenase"/>
</dbReference>
<dbReference type="Pfam" id="PF08028">
    <property type="entry name" value="Acyl-CoA_dh_2"/>
    <property type="match status" value="1"/>
</dbReference>
<dbReference type="InterPro" id="IPR013107">
    <property type="entry name" value="Acyl-CoA_DH_C"/>
</dbReference>
<dbReference type="InterPro" id="IPR013786">
    <property type="entry name" value="AcylCoA_DH/ox_N"/>
</dbReference>
<gene>
    <name evidence="5" type="ORF">GCM10010468_54630</name>
</gene>
<dbReference type="SUPFAM" id="SSF47203">
    <property type="entry name" value="Acyl-CoA dehydrogenase C-terminal domain-like"/>
    <property type="match status" value="1"/>
</dbReference>
<evidence type="ECO:0000259" key="3">
    <source>
        <dbReference type="Pfam" id="PF02771"/>
    </source>
</evidence>
<keyword evidence="6" id="KW-1185">Reference proteome</keyword>
<dbReference type="InterPro" id="IPR046373">
    <property type="entry name" value="Acyl-CoA_Oxase/DH_mid-dom_sf"/>
</dbReference>
<evidence type="ECO:0000256" key="1">
    <source>
        <dbReference type="ARBA" id="ARBA00023002"/>
    </source>
</evidence>
<dbReference type="Gene3D" id="2.40.110.10">
    <property type="entry name" value="Butyryl-CoA Dehydrogenase, subunit A, domain 2"/>
    <property type="match status" value="1"/>
</dbReference>
<dbReference type="Proteomes" id="UP001501237">
    <property type="component" value="Unassembled WGS sequence"/>
</dbReference>
<keyword evidence="5" id="KW-0503">Monooxygenase</keyword>
<evidence type="ECO:0000313" key="6">
    <source>
        <dbReference type="Proteomes" id="UP001501237"/>
    </source>
</evidence>
<accession>A0ABP6QHC7</accession>
<protein>
    <submittedName>
        <fullName evidence="5">Flavin-dependent monooxygenase</fullName>
    </submittedName>
</protein>
<sequence>MNDPHELDELIAAIAVNARERAGRTERDRRVPAETVAELRDAGFFGLLRPRAHGGREADFGELVRHVLTLSAACPSTGWVCGLFAAHQWLLAGFGRQAQDEVWKDDPDALICGSYAPTGIARSDDDGGYRISGGWSFSSGSDHATWAVCASFLPTEQGVRGAPAFFLVPASDFTVRDDWHVAGLAGTGSKTLELEDVHVPAHRTLLLSDITAGTTPGAALYPANPGYGVPMLCHIPSCLAAVAVGAAAGALEDFQLMAGTRRTRGALAGAGSRIAGFATVQLRVAEAAASVDAARDLLLRDLGLRLATVRGGTAVSVEERLLSRRGQAFAVALAVRAVEAVNGATGGQGLSLDNPIQRAWRDTSAVSRHISLNWDAVGTMIGQSALGLDPQGQY</sequence>
<dbReference type="Gene3D" id="1.10.540.10">
    <property type="entry name" value="Acyl-CoA dehydrogenase/oxidase, N-terminal domain"/>
    <property type="match status" value="1"/>
</dbReference>
<dbReference type="Pfam" id="PF02771">
    <property type="entry name" value="Acyl-CoA_dh_N"/>
    <property type="match status" value="1"/>
</dbReference>
<reference evidence="6" key="1">
    <citation type="journal article" date="2019" name="Int. J. Syst. Evol. Microbiol.">
        <title>The Global Catalogue of Microorganisms (GCM) 10K type strain sequencing project: providing services to taxonomists for standard genome sequencing and annotation.</title>
        <authorList>
            <consortium name="The Broad Institute Genomics Platform"/>
            <consortium name="The Broad Institute Genome Sequencing Center for Infectious Disease"/>
            <person name="Wu L."/>
            <person name="Ma J."/>
        </authorList>
    </citation>
    <scope>NUCLEOTIDE SEQUENCE [LARGE SCALE GENOMIC DNA]</scope>
    <source>
        <strain evidence="6">JCM 9377</strain>
    </source>
</reference>
<dbReference type="Gene3D" id="1.20.140.10">
    <property type="entry name" value="Butyryl-CoA Dehydrogenase, subunit A, domain 3"/>
    <property type="match status" value="1"/>
</dbReference>
<dbReference type="GO" id="GO:0004497">
    <property type="term" value="F:monooxygenase activity"/>
    <property type="evidence" value="ECO:0007669"/>
    <property type="project" value="UniProtKB-KW"/>
</dbReference>